<gene>
    <name evidence="2" type="ORF">E5288_WYG007813</name>
</gene>
<reference evidence="2" key="1">
    <citation type="submission" date="2019-10" db="EMBL/GenBank/DDBJ databases">
        <title>The sequence and de novo assembly of the wild yak genome.</title>
        <authorList>
            <person name="Liu Y."/>
        </authorList>
    </citation>
    <scope>NUCLEOTIDE SEQUENCE [LARGE SCALE GENOMIC DNA]</scope>
    <source>
        <strain evidence="2">WY2019</strain>
    </source>
</reference>
<protein>
    <submittedName>
        <fullName evidence="2">Uncharacterized protein</fullName>
    </submittedName>
</protein>
<name>A0A6B0RII2_9CETA</name>
<organism evidence="2 3">
    <name type="scientific">Bos mutus</name>
    <name type="common">wild yak</name>
    <dbReference type="NCBI Taxonomy" id="72004"/>
    <lineage>
        <taxon>Eukaryota</taxon>
        <taxon>Metazoa</taxon>
        <taxon>Chordata</taxon>
        <taxon>Craniata</taxon>
        <taxon>Vertebrata</taxon>
        <taxon>Euteleostomi</taxon>
        <taxon>Mammalia</taxon>
        <taxon>Eutheria</taxon>
        <taxon>Laurasiatheria</taxon>
        <taxon>Artiodactyla</taxon>
        <taxon>Ruminantia</taxon>
        <taxon>Pecora</taxon>
        <taxon>Bovidae</taxon>
        <taxon>Bovinae</taxon>
        <taxon>Bos</taxon>
    </lineage>
</organism>
<sequence length="68" mass="7432">MPLALPSVDGHSQMGPSDHSWPRKTPRPHKVRAVLVVQVPLGTARSPDFLTPGLIICFWGPARQVPRA</sequence>
<dbReference type="Proteomes" id="UP000322234">
    <property type="component" value="Unassembled WGS sequence"/>
</dbReference>
<dbReference type="EMBL" id="VBQZ03000036">
    <property type="protein sequence ID" value="MXQ87163.1"/>
    <property type="molecule type" value="Genomic_DNA"/>
</dbReference>
<feature type="region of interest" description="Disordered" evidence="1">
    <location>
        <begin position="1"/>
        <end position="27"/>
    </location>
</feature>
<dbReference type="AlphaFoldDB" id="A0A6B0RII2"/>
<evidence type="ECO:0000256" key="1">
    <source>
        <dbReference type="SAM" id="MobiDB-lite"/>
    </source>
</evidence>
<comment type="caution">
    <text evidence="2">The sequence shown here is derived from an EMBL/GenBank/DDBJ whole genome shotgun (WGS) entry which is preliminary data.</text>
</comment>
<evidence type="ECO:0000313" key="2">
    <source>
        <dbReference type="EMBL" id="MXQ87163.1"/>
    </source>
</evidence>
<keyword evidence="3" id="KW-1185">Reference proteome</keyword>
<evidence type="ECO:0000313" key="3">
    <source>
        <dbReference type="Proteomes" id="UP000322234"/>
    </source>
</evidence>
<accession>A0A6B0RII2</accession>
<proteinExistence type="predicted"/>